<keyword evidence="1" id="KW-0472">Membrane</keyword>
<evidence type="ECO:0000313" key="2">
    <source>
        <dbReference type="EMBL" id="ADG13885.1"/>
    </source>
</evidence>
<protein>
    <submittedName>
        <fullName evidence="2">Uncharacterized protein</fullName>
    </submittedName>
</protein>
<evidence type="ECO:0000256" key="1">
    <source>
        <dbReference type="SAM" id="Phobius"/>
    </source>
</evidence>
<keyword evidence="1" id="KW-0812">Transmembrane</keyword>
<dbReference type="STRING" id="573063.Metin_1232"/>
<reference evidence="2" key="1">
    <citation type="submission" date="2010-04" db="EMBL/GenBank/DDBJ databases">
        <title>Complete sequence of Methanocaldococcus infernus ME.</title>
        <authorList>
            <consortium name="US DOE Joint Genome Institute"/>
            <person name="Lucas S."/>
            <person name="Copeland A."/>
            <person name="Lapidus A."/>
            <person name="Cheng J.-F."/>
            <person name="Bruce D."/>
            <person name="Goodwin L."/>
            <person name="Pitluck S."/>
            <person name="Munk A.C."/>
            <person name="Detter J.C."/>
            <person name="Han C."/>
            <person name="Tapia R."/>
            <person name="Land M."/>
            <person name="Hauser L."/>
            <person name="Kyrpides N."/>
            <person name="Mikhailova N."/>
            <person name="Sieprawska-Lupa M."/>
            <person name="Whitman W.B."/>
            <person name="Woyke T."/>
        </authorList>
    </citation>
    <scope>NUCLEOTIDE SEQUENCE [LARGE SCALE GENOMIC DNA]</scope>
    <source>
        <strain evidence="2">ME</strain>
    </source>
</reference>
<evidence type="ECO:0000313" key="3">
    <source>
        <dbReference type="Proteomes" id="UP000002061"/>
    </source>
</evidence>
<organism evidence="2 3">
    <name type="scientific">Methanocaldococcus infernus (strain DSM 11812 / JCM 15783 / ME)</name>
    <dbReference type="NCBI Taxonomy" id="573063"/>
    <lineage>
        <taxon>Archaea</taxon>
        <taxon>Methanobacteriati</taxon>
        <taxon>Methanobacteriota</taxon>
        <taxon>Methanomada group</taxon>
        <taxon>Methanococci</taxon>
        <taxon>Methanococcales</taxon>
        <taxon>Methanocaldococcaceae</taxon>
        <taxon>Methanocaldococcus</taxon>
    </lineage>
</organism>
<dbReference type="HOGENOM" id="CLU_1269937_0_0_2"/>
<keyword evidence="1" id="KW-1133">Transmembrane helix</keyword>
<dbReference type="KEGG" id="mif:Metin_1232"/>
<dbReference type="Proteomes" id="UP000002061">
    <property type="component" value="Chromosome"/>
</dbReference>
<dbReference type="AlphaFoldDB" id="D5VTI2"/>
<accession>D5VTI2</accession>
<dbReference type="EMBL" id="CP002009">
    <property type="protein sequence ID" value="ADG13885.1"/>
    <property type="molecule type" value="Genomic_DNA"/>
</dbReference>
<name>D5VTI2_METIM</name>
<proteinExistence type="predicted"/>
<feature type="transmembrane region" description="Helical" evidence="1">
    <location>
        <begin position="191"/>
        <end position="213"/>
    </location>
</feature>
<dbReference type="RefSeq" id="WP_013100630.1">
    <property type="nucleotide sequence ID" value="NC_014122.1"/>
</dbReference>
<sequence length="217" mass="24569">MKKLIIMFLLFLAFQATLAENFYVDLTPKTCSLGDQVYLILKIPEGLKDIKIKIISEKVNFSDQYIYIPKTQKEMDKVIVGKATEEGTGEVYVTILYFKNGSSFIGTYRFSINIVGSKEKSLVEENKTEEKVEKNEKIEESNITVNNTLINNKTEINKTKPINKSEVNLTGKLNITIKTEENNKEVIEVNYIIYAILGLISGGIFGYLLGYVINIKA</sequence>
<dbReference type="GeneID" id="9132251"/>
<dbReference type="eggNOG" id="arCOG05039">
    <property type="taxonomic scope" value="Archaea"/>
</dbReference>
<keyword evidence="3" id="KW-1185">Reference proteome</keyword>
<gene>
    <name evidence="2" type="ordered locus">Metin_1232</name>
</gene>